<sequence>MRANFLLALLGLSLLLGQPAVAATSLKLDKAGLHLLDENGRELDSLKLRAKRWDQRVEGSHETVAVLLDADRGRPVLVRSEGRILLARDLPEPTFAVDALCLHRDPQGLLHLFLLGEEGLSEQWLITDKGARTLRRLATAPSPEGCRVDDRRQVLQVHEAGLGLWEHGTEAEGKPQRRLVKVPSKGKAEPAPKRYDWPVLQATAQTDPVERLGDAADDPAIWLHPLDASRSRVLGTNKKQGLLTYDLSGREQQLLEVGRINNVDLRQRIQAGGKTWDLAVATQRDENSLLLFGIDAEGRVSELARLPTDLTDIYGLCVGRTPDGQLDVFPNDKDGRVQQYRVELNPQGQWQARLLRAFKLSSQPEGCVVHEAEQRLFVGEEKRGIWAVDARAEVPAKPQLVMPVGAELQPDVEGLALYQGKPGAPSYLLVSSQGNHSYLVLDAKPPFALRGGFRIGINAQLGIDGTSETDGLDVSSADFGGLYGQGLIVVQDGHKRLPDGPQNFKYLPWSEVTKALKLR</sequence>
<dbReference type="InterPro" id="IPR011042">
    <property type="entry name" value="6-blade_b-propeller_TolB-like"/>
</dbReference>
<dbReference type="Pfam" id="PF02333">
    <property type="entry name" value="Phytase"/>
    <property type="match status" value="1"/>
</dbReference>
<dbReference type="PROSITE" id="PS51662">
    <property type="entry name" value="BP_PHYTASE"/>
    <property type="match status" value="2"/>
</dbReference>
<evidence type="ECO:0000313" key="3">
    <source>
        <dbReference type="EMBL" id="MCV2367947.1"/>
    </source>
</evidence>
<dbReference type="RefSeq" id="WP_263570572.1">
    <property type="nucleotide sequence ID" value="NZ_JAJIRN010000003.1"/>
</dbReference>
<keyword evidence="4" id="KW-1185">Reference proteome</keyword>
<keyword evidence="1" id="KW-0732">Signal</keyword>
<dbReference type="EMBL" id="JAJIRN010000003">
    <property type="protein sequence ID" value="MCV2367947.1"/>
    <property type="molecule type" value="Genomic_DNA"/>
</dbReference>
<feature type="domain" description="BPP" evidence="2">
    <location>
        <begin position="1"/>
        <end position="189"/>
    </location>
</feature>
<feature type="domain" description="BPP" evidence="2">
    <location>
        <begin position="190"/>
        <end position="516"/>
    </location>
</feature>
<proteinExistence type="predicted"/>
<protein>
    <submittedName>
        <fullName evidence="3">Phytase</fullName>
    </submittedName>
</protein>
<feature type="signal peptide" evidence="1">
    <location>
        <begin position="1"/>
        <end position="22"/>
    </location>
</feature>
<reference evidence="3 4" key="1">
    <citation type="submission" date="2021-11" db="EMBL/GenBank/DDBJ databases">
        <authorList>
            <person name="Liang Q."/>
            <person name="Mou H."/>
            <person name="Liu Z."/>
        </authorList>
    </citation>
    <scope>NUCLEOTIDE SEQUENCE [LARGE SCALE GENOMIC DNA]</scope>
    <source>
        <strain evidence="3 4">CHU3</strain>
    </source>
</reference>
<accession>A0ABT2YD33</accession>
<comment type="caution">
    <text evidence="3">The sequence shown here is derived from an EMBL/GenBank/DDBJ whole genome shotgun (WGS) entry which is preliminary data.</text>
</comment>
<feature type="chain" id="PRO_5047018893" evidence="1">
    <location>
        <begin position="23"/>
        <end position="519"/>
    </location>
</feature>
<gene>
    <name evidence="3" type="ORF">LNV07_07540</name>
</gene>
<dbReference type="Gene3D" id="2.120.10.30">
    <property type="entry name" value="TolB, C-terminal domain"/>
    <property type="match status" value="2"/>
</dbReference>
<evidence type="ECO:0000313" key="4">
    <source>
        <dbReference type="Proteomes" id="UP001209701"/>
    </source>
</evidence>
<evidence type="ECO:0000256" key="1">
    <source>
        <dbReference type="SAM" id="SignalP"/>
    </source>
</evidence>
<name>A0ABT2YD33_9BURK</name>
<evidence type="ECO:0000259" key="2">
    <source>
        <dbReference type="PROSITE" id="PS51662"/>
    </source>
</evidence>
<organism evidence="3 4">
    <name type="scientific">Roseateles oligotrophus</name>
    <dbReference type="NCBI Taxonomy" id="1769250"/>
    <lineage>
        <taxon>Bacteria</taxon>
        <taxon>Pseudomonadati</taxon>
        <taxon>Pseudomonadota</taxon>
        <taxon>Betaproteobacteria</taxon>
        <taxon>Burkholderiales</taxon>
        <taxon>Sphaerotilaceae</taxon>
        <taxon>Roseateles</taxon>
    </lineage>
</organism>
<dbReference type="InterPro" id="IPR003431">
    <property type="entry name" value="B-propeller_Phytase"/>
</dbReference>
<dbReference type="Proteomes" id="UP001209701">
    <property type="component" value="Unassembled WGS sequence"/>
</dbReference>
<dbReference type="SUPFAM" id="SSF50956">
    <property type="entry name" value="Thermostable phytase (3-phytase)"/>
    <property type="match status" value="2"/>
</dbReference>